<feature type="domain" description="C2 NT-type" evidence="3">
    <location>
        <begin position="7"/>
        <end position="164"/>
    </location>
</feature>
<evidence type="ECO:0000256" key="1">
    <source>
        <dbReference type="SAM" id="Coils"/>
    </source>
</evidence>
<dbReference type="Pfam" id="PF10358">
    <property type="entry name" value="NT-C2"/>
    <property type="match status" value="1"/>
</dbReference>
<evidence type="ECO:0000313" key="5">
    <source>
        <dbReference type="Proteomes" id="UP001627284"/>
    </source>
</evidence>
<keyword evidence="5" id="KW-1185">Reference proteome</keyword>
<name>A0ABD2VE29_9SOLN</name>
<evidence type="ECO:0000259" key="3">
    <source>
        <dbReference type="PROSITE" id="PS51840"/>
    </source>
</evidence>
<dbReference type="PROSITE" id="PS51840">
    <property type="entry name" value="C2_NT"/>
    <property type="match status" value="1"/>
</dbReference>
<accession>A0ABD2VE29</accession>
<feature type="compositionally biased region" description="Polar residues" evidence="2">
    <location>
        <begin position="469"/>
        <end position="481"/>
    </location>
</feature>
<dbReference type="EMBL" id="JBJKTR010000002">
    <property type="protein sequence ID" value="KAL3378986.1"/>
    <property type="molecule type" value="Genomic_DNA"/>
</dbReference>
<keyword evidence="1" id="KW-0175">Coiled coil</keyword>
<dbReference type="Proteomes" id="UP001627284">
    <property type="component" value="Unassembled WGS sequence"/>
</dbReference>
<dbReference type="AlphaFoldDB" id="A0ABD2VE29"/>
<proteinExistence type="predicted"/>
<dbReference type="InterPro" id="IPR019448">
    <property type="entry name" value="NT-C2"/>
</dbReference>
<feature type="compositionally biased region" description="Basic and acidic residues" evidence="2">
    <location>
        <begin position="402"/>
        <end position="412"/>
    </location>
</feature>
<sequence>MVSGLRAKTRKGPSVQVDYLIHIQEIKPWPPSQSLKSVRAIVIQWENGDRNGSTSQVVPFLGSGVGDGRIEFNESFKLPVTLLKEISNKGGDGNNFQKNCIEFNLYEPRRDKTVKGQPLGTAIINLAEYGVVKEGLNVSAPINCTRAYRNTTQALLFLKIQPFEKGRVSSSSSSDILTREVSIDRNGVESVSTLTSEECAEEAEIASFTDDDGSSHSSVAVSSSANGSNCGSREPQGEDEAEGVKSNPGQHEDEHLLHSKKKSVDLDEKQVVISLSDLKESPSPSSTDLSSDLAWLSRKIGGSGSNKFSTSSENEITENSQNQRVMTKHVEPVQRMERILANSESGGEIYTPQNSEEGRLNSHLDQEVFPISHITDESKSFMNSASHFSSSENADNASTPVVDRHEDVRDIVTKNGSYEGENSENYQERRQESSVYNIENYQENEKVQEIVEEEESEDAMKNDSEESDVNSTDSENASTPLGNRHEDVRAVVPKSGSYEGENSENYQERRQESAAHNRENYQENEQVQEIVEEEESEDAMKNVSEESDVNSTDMDSYGAKSSILNNERLKHVKSVRSSAEPNRVRGSVRGNQLLAQDKQISTQGLANEWKDRKAHSTILLESKLHKLEQRVKMAEGELREAAAIEVGLYSVVAEHGSSTNKVHAPARRLSRFYFHACKDDSLLKRGSAAKSAVSGLILVARACGNDVPRLTFWLSNSVVLRATISKFQRQLCLPRATETMLGEAVSKDKKNISSPLKWETFSSNVIRDDFCESFGNWEDPRTFTRALQRTEAWIFSLIVESIWWQTLTPHMQSGAAKEIRLSMNSLISKVYRRTASSDNEEHGSYSSELWKKAFKDACERICPVRAGGHECGCLCFLSKLIMEQCVARLDVAMFNAILRESADEIPSDPISDPISDADVLPIPAGQASFGAGAQLKNTVGNWSRWLTDLFDIDDGESLKNSNEENGSKELDSSAKSFYLLNALSDLMMLPKDMLLSRTMRKEVCPALGPSLIRRVLNIFVPDEFCRDSIPEAVFEVLLSEEPSEAEDDSVTNYPCTAAPVAYMPPPIASVAGMLGDGYSYSMLTRSASSVLKKSYTSDEELEVLDSPLNFIISDGTEASHSLAKQSSMPKSSGRQRYQLLREVWDNSE</sequence>
<comment type="caution">
    <text evidence="4">The sequence shown here is derived from an EMBL/GenBank/DDBJ whole genome shotgun (WGS) entry which is preliminary data.</text>
</comment>
<reference evidence="4 5" key="1">
    <citation type="submission" date="2024-05" db="EMBL/GenBank/DDBJ databases">
        <title>De novo assembly of an allotetraploid wild potato.</title>
        <authorList>
            <person name="Hosaka A.J."/>
        </authorList>
    </citation>
    <scope>NUCLEOTIDE SEQUENCE [LARGE SCALE GENOMIC DNA]</scope>
    <source>
        <tissue evidence="4">Young leaves</tissue>
    </source>
</reference>
<dbReference type="PANTHER" id="PTHR31344">
    <property type="entry name" value="NUCLEAR PORE COMPLEX PROTEIN NUP205"/>
    <property type="match status" value="1"/>
</dbReference>
<feature type="compositionally biased region" description="Basic and acidic residues" evidence="2">
    <location>
        <begin position="250"/>
        <end position="263"/>
    </location>
</feature>
<feature type="compositionally biased region" description="Basic and acidic residues" evidence="2">
    <location>
        <begin position="506"/>
        <end position="521"/>
    </location>
</feature>
<feature type="region of interest" description="Disordered" evidence="2">
    <location>
        <begin position="207"/>
        <end position="263"/>
    </location>
</feature>
<feature type="region of interest" description="Disordered" evidence="2">
    <location>
        <begin position="302"/>
        <end position="328"/>
    </location>
</feature>
<feature type="coiled-coil region" evidence="1">
    <location>
        <begin position="617"/>
        <end position="644"/>
    </location>
</feature>
<protein>
    <recommendedName>
        <fullName evidence="3">C2 NT-type domain-containing protein</fullName>
    </recommendedName>
</protein>
<feature type="compositionally biased region" description="Low complexity" evidence="2">
    <location>
        <begin position="309"/>
        <end position="323"/>
    </location>
</feature>
<dbReference type="PANTHER" id="PTHR31344:SF15">
    <property type="entry name" value="EEIG1_EHBP1 PROTEIN AMINO-TERMINAL DOMAIN PROTEIN"/>
    <property type="match status" value="1"/>
</dbReference>
<dbReference type="EMBL" id="JBJKTR010000002">
    <property type="protein sequence ID" value="KAL3378985.1"/>
    <property type="molecule type" value="Genomic_DNA"/>
</dbReference>
<gene>
    <name evidence="4" type="ORF">AABB24_004751</name>
</gene>
<feature type="region of interest" description="Disordered" evidence="2">
    <location>
        <begin position="341"/>
        <end position="360"/>
    </location>
</feature>
<dbReference type="InterPro" id="IPR021827">
    <property type="entry name" value="Nup186/Nup192/Nup205"/>
</dbReference>
<organism evidence="4 5">
    <name type="scientific">Solanum stoloniferum</name>
    <dbReference type="NCBI Taxonomy" id="62892"/>
    <lineage>
        <taxon>Eukaryota</taxon>
        <taxon>Viridiplantae</taxon>
        <taxon>Streptophyta</taxon>
        <taxon>Embryophyta</taxon>
        <taxon>Tracheophyta</taxon>
        <taxon>Spermatophyta</taxon>
        <taxon>Magnoliopsida</taxon>
        <taxon>eudicotyledons</taxon>
        <taxon>Gunneridae</taxon>
        <taxon>Pentapetalae</taxon>
        <taxon>asterids</taxon>
        <taxon>lamiids</taxon>
        <taxon>Solanales</taxon>
        <taxon>Solanaceae</taxon>
        <taxon>Solanoideae</taxon>
        <taxon>Solaneae</taxon>
        <taxon>Solanum</taxon>
    </lineage>
</organism>
<evidence type="ECO:0000256" key="2">
    <source>
        <dbReference type="SAM" id="MobiDB-lite"/>
    </source>
</evidence>
<feature type="region of interest" description="Disordered" evidence="2">
    <location>
        <begin position="383"/>
        <end position="557"/>
    </location>
</feature>
<evidence type="ECO:0000313" key="4">
    <source>
        <dbReference type="EMBL" id="KAL3378985.1"/>
    </source>
</evidence>
<feature type="compositionally biased region" description="Low complexity" evidence="2">
    <location>
        <begin position="215"/>
        <end position="232"/>
    </location>
</feature>